<dbReference type="InterPro" id="IPR036097">
    <property type="entry name" value="HisK_dim/P_sf"/>
</dbReference>
<dbReference type="InterPro" id="IPR013655">
    <property type="entry name" value="PAS_fold_3"/>
</dbReference>
<keyword evidence="12" id="KW-1185">Reference proteome</keyword>
<dbReference type="InterPro" id="IPR050903">
    <property type="entry name" value="Bact_Chemotaxis_MeTrfase"/>
</dbReference>
<evidence type="ECO:0000256" key="1">
    <source>
        <dbReference type="ARBA" id="ARBA00000085"/>
    </source>
</evidence>
<dbReference type="GO" id="GO:0000156">
    <property type="term" value="F:phosphorelay response regulator activity"/>
    <property type="evidence" value="ECO:0007669"/>
    <property type="project" value="InterPro"/>
</dbReference>
<feature type="domain" description="PAS" evidence="7">
    <location>
        <begin position="1010"/>
        <end position="1082"/>
    </location>
</feature>
<dbReference type="PANTHER" id="PTHR24422:SF27">
    <property type="entry name" value="PROTEIN-GLUTAMATE O-METHYLTRANSFERASE"/>
    <property type="match status" value="1"/>
</dbReference>
<evidence type="ECO:0000256" key="4">
    <source>
        <dbReference type="SAM" id="Coils"/>
    </source>
</evidence>
<dbReference type="KEGG" id="rhoz:GXP67_28455"/>
<feature type="active site" evidence="3">
    <location>
        <position position="150"/>
    </location>
</feature>
<dbReference type="SMART" id="SM00086">
    <property type="entry name" value="PAC"/>
    <property type="match status" value="2"/>
</dbReference>
<keyword evidence="3" id="KW-0145">Chemotaxis</keyword>
<dbReference type="InterPro" id="IPR000673">
    <property type="entry name" value="Sig_transdc_resp-reg_Me-estase"/>
</dbReference>
<dbReference type="GO" id="GO:0008984">
    <property type="term" value="F:protein-glutamate methylesterase activity"/>
    <property type="evidence" value="ECO:0007669"/>
    <property type="project" value="InterPro"/>
</dbReference>
<evidence type="ECO:0000256" key="2">
    <source>
        <dbReference type="ARBA" id="ARBA00012438"/>
    </source>
</evidence>
<gene>
    <name evidence="11" type="ORF">GXP67_28455</name>
</gene>
<dbReference type="Pfam" id="PF01339">
    <property type="entry name" value="CheB_methylest"/>
    <property type="match status" value="1"/>
</dbReference>
<dbReference type="InterPro" id="IPR036890">
    <property type="entry name" value="HATPase_C_sf"/>
</dbReference>
<organism evidence="11 12">
    <name type="scientific">Rhodocytophaga rosea</name>
    <dbReference type="NCBI Taxonomy" id="2704465"/>
    <lineage>
        <taxon>Bacteria</taxon>
        <taxon>Pseudomonadati</taxon>
        <taxon>Bacteroidota</taxon>
        <taxon>Cytophagia</taxon>
        <taxon>Cytophagales</taxon>
        <taxon>Rhodocytophagaceae</taxon>
        <taxon>Rhodocytophaga</taxon>
    </lineage>
</organism>
<dbReference type="InterPro" id="IPR000780">
    <property type="entry name" value="CheR_MeTrfase"/>
</dbReference>
<name>A0A6C0GRS3_9BACT</name>
<dbReference type="PRINTS" id="PR00996">
    <property type="entry name" value="CHERMTFRASE"/>
</dbReference>
<dbReference type="CDD" id="cd16434">
    <property type="entry name" value="CheB-CheR_fusion"/>
    <property type="match status" value="1"/>
</dbReference>
<dbReference type="InterPro" id="IPR000700">
    <property type="entry name" value="PAS-assoc_C"/>
</dbReference>
<feature type="region of interest" description="Disordered" evidence="5">
    <location>
        <begin position="691"/>
        <end position="711"/>
    </location>
</feature>
<dbReference type="EC" id="2.7.13.3" evidence="2"/>
<dbReference type="InterPro" id="IPR003594">
    <property type="entry name" value="HATPase_dom"/>
</dbReference>
<dbReference type="EMBL" id="CP048222">
    <property type="protein sequence ID" value="QHT70303.1"/>
    <property type="molecule type" value="Genomic_DNA"/>
</dbReference>
<dbReference type="Pfam" id="PF13596">
    <property type="entry name" value="PAS_10"/>
    <property type="match status" value="1"/>
</dbReference>
<dbReference type="InterPro" id="IPR005467">
    <property type="entry name" value="His_kinase_dom"/>
</dbReference>
<dbReference type="PROSITE" id="PS50109">
    <property type="entry name" value="HIS_KIN"/>
    <property type="match status" value="1"/>
</dbReference>
<dbReference type="SMART" id="SM00387">
    <property type="entry name" value="HATPase_c"/>
    <property type="match status" value="1"/>
</dbReference>
<dbReference type="SMART" id="SM00091">
    <property type="entry name" value="PAS"/>
    <property type="match status" value="3"/>
</dbReference>
<feature type="domain" description="CheR-type methyltransferase" evidence="10">
    <location>
        <begin position="214"/>
        <end position="464"/>
    </location>
</feature>
<protein>
    <recommendedName>
        <fullName evidence="2">histidine kinase</fullName>
        <ecNumber evidence="2">2.7.13.3</ecNumber>
    </recommendedName>
</protein>
<dbReference type="Gene3D" id="3.30.450.20">
    <property type="entry name" value="PAS domain"/>
    <property type="match status" value="3"/>
</dbReference>
<dbReference type="Pfam" id="PF01739">
    <property type="entry name" value="CheR"/>
    <property type="match status" value="1"/>
</dbReference>
<dbReference type="PANTHER" id="PTHR24422">
    <property type="entry name" value="CHEMOTAXIS PROTEIN METHYLTRANSFERASE"/>
    <property type="match status" value="1"/>
</dbReference>
<dbReference type="SUPFAM" id="SSF47384">
    <property type="entry name" value="Homodimeric domain of signal transducing histidine kinase"/>
    <property type="match status" value="1"/>
</dbReference>
<dbReference type="SUPFAM" id="SSF55785">
    <property type="entry name" value="PYP-like sensor domain (PAS domain)"/>
    <property type="match status" value="3"/>
</dbReference>
<feature type="coiled-coil region" evidence="4">
    <location>
        <begin position="968"/>
        <end position="1013"/>
    </location>
</feature>
<dbReference type="InterPro" id="IPR003661">
    <property type="entry name" value="HisK_dim/P_dom"/>
</dbReference>
<comment type="catalytic activity">
    <reaction evidence="1">
        <text>ATP + protein L-histidine = ADP + protein N-phospho-L-histidine.</text>
        <dbReference type="EC" id="2.7.13.3"/>
    </reaction>
</comment>
<keyword evidence="3" id="KW-0378">Hydrolase</keyword>
<evidence type="ECO:0000259" key="7">
    <source>
        <dbReference type="PROSITE" id="PS50112"/>
    </source>
</evidence>
<dbReference type="Pfam" id="PF08448">
    <property type="entry name" value="PAS_4"/>
    <property type="match status" value="1"/>
</dbReference>
<accession>A0A6C0GRS3</accession>
<dbReference type="InterPro" id="IPR022642">
    <property type="entry name" value="CheR_C"/>
</dbReference>
<dbReference type="PROSITE" id="PS50113">
    <property type="entry name" value="PAC"/>
    <property type="match status" value="1"/>
</dbReference>
<sequence>MMKKDASAAVQTASGSGSGWQDAYVIGIGASAGGLEALHEFFDNMPADTHFSFVIVQHLSPDYKSLLVELLSKHTQMKVAEAEDGTLLMPNCVYVIPSRKLMTLKNGKIRLTEKRAADVPNTAVDIFLQSLAKEKGDKAIAIILSGTGTDGTKGIETIKKSGGIVIVQDPLTAKFDGMPNSAIISGHSDLILPPEMMPEEIFKFIKQGRLLKYFEHNEMDEEESCLAEILLLIKNTTQYDFTSYKPHTIKRRIMRRLVYYELDSLQQYLSFLKQHPGEAEILSKDFLIGVTKFFRDGQAFDVIRKKVLPAIIDKKEPGDQLKIWVAACSTGEEAYTLAILVKEHLDHLNKDLNVKIFATDVDKEAVEIAARGIYNPNIAKDISEERLENFFTQEGGKYIINQHIRKMVIFAHHNVIKDPPYSKIDLVSCRNMLIYMSPSLQRKILTTFHFSLNVGGYLMLGSSENPGELSSELSEVSRKWKIYQSIRASRNFTFDSYLPPLARDKRELATITPTLALSRQSMINKMMDVFSDALIEESGYAGIFISEEYELIQAVGEYKKYLKLPEKRLQFNLLKMVPEDLSVPLGVAIRRAVKNNDKVIVKNVRWKEKSKIRFISIIVKPFVLSKDSSQKGILVLFNEEKVQQSSVGESENPNKPAADIEYFREVEQELKETKVHLNAAVEELETSNEELQSSNEELLSSNEELQSTNEELQSLNEELHTVNTEHQLKIKELIELNDDLNNYFRSTDIGQIFIDKSLIIRKYTPAIINQINIIESDVGRPIHHFSNNIKYDRLIEDIRQVIATSDSIEKEVELRDGRYYLMKMLPYIRLDKRTDGVVITFVDVTALKNLNLIVSGVLNSSLNGIMGFKSIRSQANEIVDFEWTLTNDASRQLLGREKNDLIGKRLLREMPGNRDEGLFDKYTDVVETGKPLHIEHYYEQDGLKLWLEIIAIKMEDGIAVTFADISEKKRAEEKLLRAYEDVKKAEENLKKLNNELEKRVAKRTQELSASEERFRLISLATNDVIWDWNLVSNELWWNEGFKTMFGYSEVRIEKGIESWYNRLHPEEKERVIQGIDQVLNSGHKQWSDEYRFLRADGSYAFIFGRGYVLHNEYGIPYRMLGSFIDLTSQRKMQEELEVTNQNLLRINNDLDNFIYTASHDLKAPIINLEGLVKNLNKKLQTDNEELSFILDLMRTTIDKFKNTINDLTDISRIQKSDQDDIEWINLYELSEDIFVNIRDMIVGSGANIRLDFEECLQVKFSRKNLYSVLYNLLSNAVKYRSSERQLLVQVKSTKVDDFVLITVEDNGLGISEDNIPNLFNMFKRFHDHVDGSGVGLYIVKRIIENAGGSIEVESQPDKGTIFKVFLKIGQ</sequence>
<reference evidence="11 12" key="1">
    <citation type="submission" date="2020-01" db="EMBL/GenBank/DDBJ databases">
        <authorList>
            <person name="Kim M.K."/>
        </authorList>
    </citation>
    <scope>NUCLEOTIDE SEQUENCE [LARGE SCALE GENOMIC DNA]</scope>
    <source>
        <strain evidence="11 12">172606-1</strain>
    </source>
</reference>
<evidence type="ECO:0000313" key="11">
    <source>
        <dbReference type="EMBL" id="QHT70303.1"/>
    </source>
</evidence>
<dbReference type="Gene3D" id="3.40.50.180">
    <property type="entry name" value="Methylesterase CheB, C-terminal domain"/>
    <property type="match status" value="1"/>
</dbReference>
<evidence type="ECO:0000259" key="6">
    <source>
        <dbReference type="PROSITE" id="PS50109"/>
    </source>
</evidence>
<dbReference type="Proteomes" id="UP000480178">
    <property type="component" value="Chromosome"/>
</dbReference>
<dbReference type="SUPFAM" id="SSF52738">
    <property type="entry name" value="Methylesterase CheB, C-terminal domain"/>
    <property type="match status" value="1"/>
</dbReference>
<dbReference type="GO" id="GO:0000155">
    <property type="term" value="F:phosphorelay sensor kinase activity"/>
    <property type="evidence" value="ECO:0007669"/>
    <property type="project" value="InterPro"/>
</dbReference>
<dbReference type="InterPro" id="IPR001610">
    <property type="entry name" value="PAC"/>
</dbReference>
<dbReference type="InterPro" id="IPR022641">
    <property type="entry name" value="CheR_N"/>
</dbReference>
<feature type="active site" evidence="3">
    <location>
        <position position="58"/>
    </location>
</feature>
<dbReference type="SUPFAM" id="SSF47757">
    <property type="entry name" value="Chemotaxis receptor methyltransferase CheR, N-terminal domain"/>
    <property type="match status" value="1"/>
</dbReference>
<keyword evidence="4" id="KW-0175">Coiled coil</keyword>
<evidence type="ECO:0000313" key="12">
    <source>
        <dbReference type="Proteomes" id="UP000480178"/>
    </source>
</evidence>
<dbReference type="SMART" id="SM00138">
    <property type="entry name" value="MeTrc"/>
    <property type="match status" value="1"/>
</dbReference>
<dbReference type="PROSITE" id="PS50123">
    <property type="entry name" value="CHER"/>
    <property type="match status" value="1"/>
</dbReference>
<dbReference type="Gene3D" id="3.30.565.10">
    <property type="entry name" value="Histidine kinase-like ATPase, C-terminal domain"/>
    <property type="match status" value="1"/>
</dbReference>
<dbReference type="Pfam" id="PF02518">
    <property type="entry name" value="HATPase_c"/>
    <property type="match status" value="1"/>
</dbReference>
<dbReference type="SUPFAM" id="SSF55874">
    <property type="entry name" value="ATPase domain of HSP90 chaperone/DNA topoisomerase II/histidine kinase"/>
    <property type="match status" value="1"/>
</dbReference>
<dbReference type="Gene3D" id="3.40.50.150">
    <property type="entry name" value="Vaccinia Virus protein VP39"/>
    <property type="match status" value="1"/>
</dbReference>
<dbReference type="Pfam" id="PF08447">
    <property type="entry name" value="PAS_3"/>
    <property type="match status" value="1"/>
</dbReference>
<dbReference type="PROSITE" id="PS50122">
    <property type="entry name" value="CHEB"/>
    <property type="match status" value="1"/>
</dbReference>
<feature type="coiled-coil region" evidence="4">
    <location>
        <begin position="1129"/>
        <end position="1185"/>
    </location>
</feature>
<evidence type="ECO:0000259" key="9">
    <source>
        <dbReference type="PROSITE" id="PS50122"/>
    </source>
</evidence>
<dbReference type="GO" id="GO:0008757">
    <property type="term" value="F:S-adenosylmethionine-dependent methyltransferase activity"/>
    <property type="evidence" value="ECO:0007669"/>
    <property type="project" value="InterPro"/>
</dbReference>
<dbReference type="RefSeq" id="WP_162446283.1">
    <property type="nucleotide sequence ID" value="NZ_CP048222.1"/>
</dbReference>
<dbReference type="CDD" id="cd00130">
    <property type="entry name" value="PAS"/>
    <property type="match status" value="2"/>
</dbReference>
<dbReference type="GO" id="GO:0005737">
    <property type="term" value="C:cytoplasm"/>
    <property type="evidence" value="ECO:0007669"/>
    <property type="project" value="InterPro"/>
</dbReference>
<evidence type="ECO:0000256" key="5">
    <source>
        <dbReference type="SAM" id="MobiDB-lite"/>
    </source>
</evidence>
<proteinExistence type="predicted"/>
<dbReference type="InterPro" id="IPR029063">
    <property type="entry name" value="SAM-dependent_MTases_sf"/>
</dbReference>
<dbReference type="CDD" id="cd00082">
    <property type="entry name" value="HisKA"/>
    <property type="match status" value="1"/>
</dbReference>
<evidence type="ECO:0000259" key="8">
    <source>
        <dbReference type="PROSITE" id="PS50113"/>
    </source>
</evidence>
<dbReference type="InterPro" id="IPR013656">
    <property type="entry name" value="PAS_4"/>
</dbReference>
<dbReference type="InterPro" id="IPR035965">
    <property type="entry name" value="PAS-like_dom_sf"/>
</dbReference>
<dbReference type="Gene3D" id="1.10.287.130">
    <property type="match status" value="1"/>
</dbReference>
<feature type="domain" description="CheB-type methylesterase" evidence="9">
    <location>
        <begin position="19"/>
        <end position="208"/>
    </location>
</feature>
<dbReference type="InterPro" id="IPR035909">
    <property type="entry name" value="CheB_C"/>
</dbReference>
<feature type="domain" description="Histidine kinase" evidence="6">
    <location>
        <begin position="1156"/>
        <end position="1370"/>
    </location>
</feature>
<dbReference type="Pfam" id="PF03705">
    <property type="entry name" value="CheR_N"/>
    <property type="match status" value="1"/>
</dbReference>
<dbReference type="InterPro" id="IPR000014">
    <property type="entry name" value="PAS"/>
</dbReference>
<dbReference type="SMART" id="SM00388">
    <property type="entry name" value="HisKA"/>
    <property type="match status" value="1"/>
</dbReference>
<dbReference type="NCBIfam" id="TIGR00229">
    <property type="entry name" value="sensory_box"/>
    <property type="match status" value="1"/>
</dbReference>
<feature type="active site" evidence="3">
    <location>
        <position position="31"/>
    </location>
</feature>
<evidence type="ECO:0000259" key="10">
    <source>
        <dbReference type="PROSITE" id="PS50123"/>
    </source>
</evidence>
<dbReference type="PROSITE" id="PS50112">
    <property type="entry name" value="PAS"/>
    <property type="match status" value="1"/>
</dbReference>
<dbReference type="SUPFAM" id="SSF53335">
    <property type="entry name" value="S-adenosyl-L-methionine-dependent methyltransferases"/>
    <property type="match status" value="1"/>
</dbReference>
<evidence type="ECO:0000256" key="3">
    <source>
        <dbReference type="PROSITE-ProRule" id="PRU00050"/>
    </source>
</evidence>
<dbReference type="GO" id="GO:0006935">
    <property type="term" value="P:chemotaxis"/>
    <property type="evidence" value="ECO:0007669"/>
    <property type="project" value="UniProtKB-UniRule"/>
</dbReference>
<feature type="domain" description="PAC" evidence="8">
    <location>
        <begin position="1086"/>
        <end position="1138"/>
    </location>
</feature>